<dbReference type="KEGG" id="dfa:DFA_10118"/>
<keyword evidence="3" id="KW-0732">Signal</keyword>
<dbReference type="AlphaFoldDB" id="F4Q9B5"/>
<dbReference type="SUPFAM" id="SSF81296">
    <property type="entry name" value="E set domains"/>
    <property type="match status" value="2"/>
</dbReference>
<evidence type="ECO:0000313" key="6">
    <source>
        <dbReference type="Proteomes" id="UP000007797"/>
    </source>
</evidence>
<protein>
    <submittedName>
        <fullName evidence="5">Immunoglobulin E-set domain-containing protein</fullName>
    </submittedName>
</protein>
<dbReference type="EMBL" id="GL883026">
    <property type="protein sequence ID" value="EGG15284.1"/>
    <property type="molecule type" value="Genomic_DNA"/>
</dbReference>
<dbReference type="CDD" id="cd00603">
    <property type="entry name" value="IPT_PCSR"/>
    <property type="match status" value="2"/>
</dbReference>
<dbReference type="InterPro" id="IPR052014">
    <property type="entry name" value="Dictyostelium_Tiger"/>
</dbReference>
<keyword evidence="1" id="KW-0325">Glycoprotein</keyword>
<keyword evidence="2" id="KW-0472">Membrane</keyword>
<keyword evidence="2" id="KW-1133">Transmembrane helix</keyword>
<feature type="domain" description="IPT/TIG" evidence="4">
    <location>
        <begin position="734"/>
        <end position="819"/>
    </location>
</feature>
<dbReference type="InterPro" id="IPR002909">
    <property type="entry name" value="IPT_dom"/>
</dbReference>
<dbReference type="RefSeq" id="XP_004352004.1">
    <property type="nucleotide sequence ID" value="XM_004351952.1"/>
</dbReference>
<dbReference type="PROSITE" id="PS51257">
    <property type="entry name" value="PROKAR_LIPOPROTEIN"/>
    <property type="match status" value="1"/>
</dbReference>
<proteinExistence type="predicted"/>
<reference evidence="6" key="1">
    <citation type="journal article" date="2011" name="Genome Res.">
        <title>Phylogeny-wide analysis of social amoeba genomes highlights ancient origins for complex intercellular communication.</title>
        <authorList>
            <person name="Heidel A.J."/>
            <person name="Lawal H.M."/>
            <person name="Felder M."/>
            <person name="Schilde C."/>
            <person name="Helps N.R."/>
            <person name="Tunggal B."/>
            <person name="Rivero F."/>
            <person name="John U."/>
            <person name="Schleicher M."/>
            <person name="Eichinger L."/>
            <person name="Platzer M."/>
            <person name="Noegel A.A."/>
            <person name="Schaap P."/>
            <person name="Gloeckner G."/>
        </authorList>
    </citation>
    <scope>NUCLEOTIDE SEQUENCE [LARGE SCALE GENOMIC DNA]</scope>
    <source>
        <strain evidence="6">SH3</strain>
    </source>
</reference>
<organism evidence="5 6">
    <name type="scientific">Cavenderia fasciculata</name>
    <name type="common">Slime mold</name>
    <name type="synonym">Dictyostelium fasciculatum</name>
    <dbReference type="NCBI Taxonomy" id="261658"/>
    <lineage>
        <taxon>Eukaryota</taxon>
        <taxon>Amoebozoa</taxon>
        <taxon>Evosea</taxon>
        <taxon>Eumycetozoa</taxon>
        <taxon>Dictyostelia</taxon>
        <taxon>Acytosteliales</taxon>
        <taxon>Cavenderiaceae</taxon>
        <taxon>Cavenderia</taxon>
    </lineage>
</organism>
<dbReference type="GeneID" id="14867162"/>
<feature type="chain" id="PRO_5003320705" evidence="3">
    <location>
        <begin position="21"/>
        <end position="878"/>
    </location>
</feature>
<evidence type="ECO:0000313" key="5">
    <source>
        <dbReference type="EMBL" id="EGG15284.1"/>
    </source>
</evidence>
<dbReference type="OMA" id="TICKAPE"/>
<evidence type="ECO:0000256" key="3">
    <source>
        <dbReference type="SAM" id="SignalP"/>
    </source>
</evidence>
<dbReference type="PANTHER" id="PTHR31341">
    <property type="entry name" value="IPT/TIG DOMAIN-CONTAINING PROTEIN-RELATED-RELATED"/>
    <property type="match status" value="1"/>
</dbReference>
<dbReference type="OrthoDB" id="20300at2759"/>
<feature type="signal peptide" evidence="3">
    <location>
        <begin position="1"/>
        <end position="20"/>
    </location>
</feature>
<gene>
    <name evidence="5" type="primary">tgrN1</name>
    <name evidence="5" type="ORF">DFA_10118</name>
</gene>
<dbReference type="InterPro" id="IPR013783">
    <property type="entry name" value="Ig-like_fold"/>
</dbReference>
<dbReference type="Proteomes" id="UP000007797">
    <property type="component" value="Unassembled WGS sequence"/>
</dbReference>
<evidence type="ECO:0000256" key="1">
    <source>
        <dbReference type="ARBA" id="ARBA00023180"/>
    </source>
</evidence>
<dbReference type="InterPro" id="IPR014756">
    <property type="entry name" value="Ig_E-set"/>
</dbReference>
<keyword evidence="6" id="KW-1185">Reference proteome</keyword>
<sequence length="878" mass="93583">MFREVLILFIVAASISCVYSQQQASMNICSLVNDGLTVNCSVKGSTDPITSVVFRLLTDNTTFASYTRAQFTSIGQLYFTVNTPQGVGQTLTQICLSTYANGSVNPLGNLPCRNISQSNAALFEIVSPLAGDTNVVLKGMNFRTYSGPDNNNIEFVAPKSLKILMNTNPDTTLPNYPSVNGTIITEDADGVVIKSGKNYAISALTIDGGTYNSKLTLSFIPPTIKNVTVDATKTTLTGISFGGDSLKSKLKLTFDVEDVAAKITSVTTDTIVLTNPSNILTAGARKFNIDLDSNPGTPYTYTLNPVVSTVSSVPTGGGLITISGKYLALTRGDGKATVSNIQVGTKVCTAPTNLADGRISCTIESGSGGGHAVKVTIDGAVSQEAVTFSYGRPQMTSYLQGGLAMTVTGTSLGSVATTKIFINGLATAVTISSAKADGSELTFTLPLETRNGYFTIQVGDLVSNQNEFTLAPVLTSVTKSDTPGSAVTIVGNFLMPQDFGSKEVSPQRIQIDTLINCKDPIFAQNQTICKAPEGAGQNYNLTVSFGTRTSNPVPFSYNPPKLVDYYQIHNTIYLKGSNFGKFGSAQQVKVQDEDVTHTTTQNVATPHSDTSFLLFANSSDSKLTIVVQGQESNELSIAVRPSIESITPVPTKGGLVTVKGYFIAANNPSVVSFTVINGVTCTGIIPFKDNVTQQTGFTCEASNGFGIENTATLVISNITTPVNDPLVNITYIAPTITSVSNTTEEGGSVTIVGDNYHPSSILVKIGVQTCQSPQVSEYNTVVCQLDKWDFDALGEIPNTRQNVTITVGNQIVNNELFSYDLEALYERRREEEKKKKLKWLIPAIVVPCVVGVALIVAVSIILVKKHNKNQELKKMFGK</sequence>
<evidence type="ECO:0000259" key="4">
    <source>
        <dbReference type="Pfam" id="PF01833"/>
    </source>
</evidence>
<feature type="transmembrane region" description="Helical" evidence="2">
    <location>
        <begin position="839"/>
        <end position="863"/>
    </location>
</feature>
<evidence type="ECO:0000256" key="2">
    <source>
        <dbReference type="SAM" id="Phobius"/>
    </source>
</evidence>
<name>F4Q9B5_CACFS</name>
<dbReference type="Gene3D" id="2.60.40.10">
    <property type="entry name" value="Immunoglobulins"/>
    <property type="match status" value="1"/>
</dbReference>
<keyword evidence="2" id="KW-0812">Transmembrane</keyword>
<accession>F4Q9B5</accession>
<dbReference type="Pfam" id="PF01833">
    <property type="entry name" value="TIG"/>
    <property type="match status" value="2"/>
</dbReference>
<feature type="domain" description="IPT/TIG" evidence="4">
    <location>
        <begin position="305"/>
        <end position="390"/>
    </location>
</feature>